<dbReference type="GO" id="GO:0140662">
    <property type="term" value="F:ATP-dependent protein folding chaperone"/>
    <property type="evidence" value="ECO:0007669"/>
    <property type="project" value="InterPro"/>
</dbReference>
<reference evidence="5 8" key="1">
    <citation type="journal article" date="2011" name="Nature">
        <title>The Medicago genome provides insight into the evolution of rhizobial symbioses.</title>
        <authorList>
            <person name="Young N.D."/>
            <person name="Debelle F."/>
            <person name="Oldroyd G.E."/>
            <person name="Geurts R."/>
            <person name="Cannon S.B."/>
            <person name="Udvardi M.K."/>
            <person name="Benedito V.A."/>
            <person name="Mayer K.F."/>
            <person name="Gouzy J."/>
            <person name="Schoof H."/>
            <person name="Van de Peer Y."/>
            <person name="Proost S."/>
            <person name="Cook D.R."/>
            <person name="Meyers B.C."/>
            <person name="Spannagl M."/>
            <person name="Cheung F."/>
            <person name="De Mita S."/>
            <person name="Krishnakumar V."/>
            <person name="Gundlach H."/>
            <person name="Zhou S."/>
            <person name="Mudge J."/>
            <person name="Bharti A.K."/>
            <person name="Murray J.D."/>
            <person name="Naoumkina M.A."/>
            <person name="Rosen B."/>
            <person name="Silverstein K.A."/>
            <person name="Tang H."/>
            <person name="Rombauts S."/>
            <person name="Zhao P.X."/>
            <person name="Zhou P."/>
            <person name="Barbe V."/>
            <person name="Bardou P."/>
            <person name="Bechner M."/>
            <person name="Bellec A."/>
            <person name="Berger A."/>
            <person name="Berges H."/>
            <person name="Bidwell S."/>
            <person name="Bisseling T."/>
            <person name="Choisne N."/>
            <person name="Couloux A."/>
            <person name="Denny R."/>
            <person name="Deshpande S."/>
            <person name="Dai X."/>
            <person name="Doyle J.J."/>
            <person name="Dudez A.M."/>
            <person name="Farmer A.D."/>
            <person name="Fouteau S."/>
            <person name="Franken C."/>
            <person name="Gibelin C."/>
            <person name="Gish J."/>
            <person name="Goldstein S."/>
            <person name="Gonzalez A.J."/>
            <person name="Green P.J."/>
            <person name="Hallab A."/>
            <person name="Hartog M."/>
            <person name="Hua A."/>
            <person name="Humphray S.J."/>
            <person name="Jeong D.H."/>
            <person name="Jing Y."/>
            <person name="Jocker A."/>
            <person name="Kenton S.M."/>
            <person name="Kim D.J."/>
            <person name="Klee K."/>
            <person name="Lai H."/>
            <person name="Lang C."/>
            <person name="Lin S."/>
            <person name="Macmil S.L."/>
            <person name="Magdelenat G."/>
            <person name="Matthews L."/>
            <person name="McCorrison J."/>
            <person name="Monaghan E.L."/>
            <person name="Mun J.H."/>
            <person name="Najar F.Z."/>
            <person name="Nicholson C."/>
            <person name="Noirot C."/>
            <person name="O'Bleness M."/>
            <person name="Paule C.R."/>
            <person name="Poulain J."/>
            <person name="Prion F."/>
            <person name="Qin B."/>
            <person name="Qu C."/>
            <person name="Retzel E.F."/>
            <person name="Riddle C."/>
            <person name="Sallet E."/>
            <person name="Samain S."/>
            <person name="Samson N."/>
            <person name="Sanders I."/>
            <person name="Saurat O."/>
            <person name="Scarpelli C."/>
            <person name="Schiex T."/>
            <person name="Segurens B."/>
            <person name="Severin A.J."/>
            <person name="Sherrier D.J."/>
            <person name="Shi R."/>
            <person name="Sims S."/>
            <person name="Singer S.R."/>
            <person name="Sinharoy S."/>
            <person name="Sterck L."/>
            <person name="Viollet A."/>
            <person name="Wang B.B."/>
            <person name="Wang K."/>
            <person name="Wang M."/>
            <person name="Wang X."/>
            <person name="Warfsmann J."/>
            <person name="Weissenbach J."/>
            <person name="White D.D."/>
            <person name="White J.D."/>
            <person name="Wiley G.B."/>
            <person name="Wincker P."/>
            <person name="Xing Y."/>
            <person name="Yang L."/>
            <person name="Yao Z."/>
            <person name="Ying F."/>
            <person name="Zhai J."/>
            <person name="Zhou L."/>
            <person name="Zuber A."/>
            <person name="Denarie J."/>
            <person name="Dixon R.A."/>
            <person name="May G.D."/>
            <person name="Schwartz D.C."/>
            <person name="Rogers J."/>
            <person name="Quetier F."/>
            <person name="Town C.D."/>
            <person name="Roe B.A."/>
        </authorList>
    </citation>
    <scope>NUCLEOTIDE SEQUENCE [LARGE SCALE GENOMIC DNA]</scope>
    <source>
        <strain evidence="5">A17</strain>
        <strain evidence="7 8">cv. Jemalong A17</strain>
    </source>
</reference>
<dbReference type="EMBL" id="CM001223">
    <property type="protein sequence ID" value="AES78180.2"/>
    <property type="molecule type" value="Genomic_DNA"/>
</dbReference>
<dbReference type="GO" id="GO:0005737">
    <property type="term" value="C:cytoplasm"/>
    <property type="evidence" value="ECO:0000318"/>
    <property type="project" value="GO_Central"/>
</dbReference>
<dbReference type="PROSITE" id="PS00297">
    <property type="entry name" value="HSP70_1"/>
    <property type="match status" value="1"/>
</dbReference>
<reference evidence="6" key="4">
    <citation type="journal article" date="2018" name="Nat. Plants">
        <title>Whole-genome landscape of Medicago truncatula symbiotic genes.</title>
        <authorList>
            <person name="Pecrix Y."/>
            <person name="Gamas P."/>
            <person name="Carrere S."/>
        </authorList>
    </citation>
    <scope>NUCLEOTIDE SEQUENCE</scope>
    <source>
        <tissue evidence="6">Leaves</tissue>
    </source>
</reference>
<dbReference type="FunFam" id="3.90.640.10:FF:000002">
    <property type="entry name" value="Heat shock 70 kDa"/>
    <property type="match status" value="1"/>
</dbReference>
<dbReference type="GO" id="GO:0044183">
    <property type="term" value="F:protein folding chaperone"/>
    <property type="evidence" value="ECO:0000318"/>
    <property type="project" value="GO_Central"/>
</dbReference>
<sequence>MAKKYEGAAIGIDLGTTYSCVGVWQEQNDRVEIIHNDQGNKTTPSCVGFSNSQRLIGDAAKNQASSNPTNTVFDAKRLVGRKYSDSVIQNDLLLWPFKVNADANDKPMIVVTCKGEEKHFFAEEISAMVLTKMREFAEVFLESPVKNAVITVPAYFNDSQRRATKDAGVIAGLNVMRIINEPTAAALAYGLQKRANCVEERKVFIFDLGGGTFDVSLLTLKNNAFTVKATAGDTHLGGEDFDNRLVNHFVNELKRKNKVDISGNSKALRKLRTACERAKRSLSYDTEATIDIDAICQGVDFCSSITRAKFEQLNMDLFEKCMKTVKSCFNDAKMDSSSMDDVVLVGGSSRIPKVQSLLQNFFRGKDIFKSINPDEAVAYGAAVQAALLSGGIKTVPNLVLRDVIPLSLGTSVSGDIMDILIPRNTSIPVKRTQTYVTCDDYQSYVLNEVYEGERMKASENNLLGFFNLSVPRAPRGLPHKVCFTIDADGILNVSCEDETSGNKKDITITNEIGRLSTDEIKRIIQEAENFKAEDIKFKKKSEAINALDDYLYNVKKVMKDTNVSSLLPTQSKNKITSLITKCEYLLDGDKNEETYVFVNMLKKLESITESTLGMKKNG</sequence>
<evidence type="ECO:0000313" key="7">
    <source>
        <dbReference type="EnsemblPlants" id="AES78180"/>
    </source>
</evidence>
<gene>
    <name evidence="7" type="primary">11440833</name>
    <name evidence="5" type="ordered locus">MTR_7g025620</name>
    <name evidence="6" type="ORF">MtrunA17_Chr7g0223621</name>
</gene>
<dbReference type="Gene3D" id="3.90.640.10">
    <property type="entry name" value="Actin, Chain A, domain 4"/>
    <property type="match status" value="1"/>
</dbReference>
<evidence type="ECO:0000313" key="5">
    <source>
        <dbReference type="EMBL" id="AES78180.2"/>
    </source>
</evidence>
<comment type="similarity">
    <text evidence="1 4">Belongs to the heat shock protein 70 family.</text>
</comment>
<dbReference type="Gene3D" id="3.30.420.40">
    <property type="match status" value="2"/>
</dbReference>
<dbReference type="EnsemblPlants" id="AES78180">
    <property type="protein sequence ID" value="AES78180"/>
    <property type="gene ID" value="MTR_7g025620"/>
</dbReference>
<dbReference type="InterPro" id="IPR018181">
    <property type="entry name" value="Heat_shock_70_CS"/>
</dbReference>
<dbReference type="SUPFAM" id="SSF100934">
    <property type="entry name" value="Heat shock protein 70kD (HSP70), C-terminal subdomain"/>
    <property type="match status" value="1"/>
</dbReference>
<dbReference type="SUPFAM" id="SSF100920">
    <property type="entry name" value="Heat shock protein 70kD (HSP70), peptide-binding domain"/>
    <property type="match status" value="1"/>
</dbReference>
<dbReference type="eggNOG" id="KOG0101">
    <property type="taxonomic scope" value="Eukaryota"/>
</dbReference>
<dbReference type="InterPro" id="IPR029048">
    <property type="entry name" value="HSP70_C_sf"/>
</dbReference>
<dbReference type="FunFam" id="3.30.420.40:FF:000026">
    <property type="entry name" value="Heat shock protein 70"/>
    <property type="match status" value="1"/>
</dbReference>
<dbReference type="AlphaFoldDB" id="G7KYY7"/>
<dbReference type="Gene3D" id="1.20.1270.10">
    <property type="match status" value="1"/>
</dbReference>
<keyword evidence="5" id="KW-0346">Stress response</keyword>
<dbReference type="PROSITE" id="PS01036">
    <property type="entry name" value="HSP70_3"/>
    <property type="match status" value="1"/>
</dbReference>
<evidence type="ECO:0000313" key="8">
    <source>
        <dbReference type="Proteomes" id="UP000002051"/>
    </source>
</evidence>
<keyword evidence="3 4" id="KW-0067">ATP-binding</keyword>
<dbReference type="GO" id="GO:0005524">
    <property type="term" value="F:ATP binding"/>
    <property type="evidence" value="ECO:0007669"/>
    <property type="project" value="UniProtKB-KW"/>
</dbReference>
<dbReference type="OrthoDB" id="1400057at2759"/>
<dbReference type="Pfam" id="PF00012">
    <property type="entry name" value="HSP70"/>
    <property type="match status" value="1"/>
</dbReference>
<dbReference type="PROSITE" id="PS00329">
    <property type="entry name" value="HSP70_2"/>
    <property type="match status" value="1"/>
</dbReference>
<reference evidence="5 8" key="2">
    <citation type="journal article" date="2014" name="BMC Genomics">
        <title>An improved genome release (version Mt4.0) for the model legume Medicago truncatula.</title>
        <authorList>
            <person name="Tang H."/>
            <person name="Krishnakumar V."/>
            <person name="Bidwell S."/>
            <person name="Rosen B."/>
            <person name="Chan A."/>
            <person name="Zhou S."/>
            <person name="Gentzbittel L."/>
            <person name="Childs K.L."/>
            <person name="Yandell M."/>
            <person name="Gundlach H."/>
            <person name="Mayer K.F."/>
            <person name="Schwartz D.C."/>
            <person name="Town C.D."/>
        </authorList>
    </citation>
    <scope>GENOME REANNOTATION</scope>
    <source>
        <strain evidence="7 8">cv. Jemalong A17</strain>
    </source>
</reference>
<keyword evidence="8" id="KW-1185">Reference proteome</keyword>
<name>G7KYY7_MEDTR</name>
<dbReference type="HOGENOM" id="CLU_005965_2_1_1"/>
<dbReference type="InterPro" id="IPR013126">
    <property type="entry name" value="Hsp_70_fam"/>
</dbReference>
<dbReference type="PANTHER" id="PTHR19375">
    <property type="entry name" value="HEAT SHOCK PROTEIN 70KDA"/>
    <property type="match status" value="1"/>
</dbReference>
<dbReference type="Gene3D" id="3.30.30.30">
    <property type="match status" value="1"/>
</dbReference>
<dbReference type="SUPFAM" id="SSF53067">
    <property type="entry name" value="Actin-like ATPase domain"/>
    <property type="match status" value="2"/>
</dbReference>
<dbReference type="Proteomes" id="UP000265566">
    <property type="component" value="Chromosome 7"/>
</dbReference>
<dbReference type="EMBL" id="PSQE01000007">
    <property type="protein sequence ID" value="RHN44826.1"/>
    <property type="molecule type" value="Genomic_DNA"/>
</dbReference>
<dbReference type="InterPro" id="IPR043129">
    <property type="entry name" value="ATPase_NBD"/>
</dbReference>
<dbReference type="Proteomes" id="UP000002051">
    <property type="component" value="Unassembled WGS sequence"/>
</dbReference>
<evidence type="ECO:0000313" key="6">
    <source>
        <dbReference type="EMBL" id="RHN44826.1"/>
    </source>
</evidence>
<keyword evidence="2 4" id="KW-0547">Nucleotide-binding</keyword>
<protein>
    <submittedName>
        <fullName evidence="5">Heat shock 70 kDa protein</fullName>
    </submittedName>
    <submittedName>
        <fullName evidence="6">Putative Heat shock protein 70 family</fullName>
    </submittedName>
</protein>
<dbReference type="PaxDb" id="3880-AES78180"/>
<evidence type="ECO:0000256" key="3">
    <source>
        <dbReference type="ARBA" id="ARBA00022840"/>
    </source>
</evidence>
<accession>G7KYY7</accession>
<dbReference type="Gene3D" id="2.60.34.10">
    <property type="entry name" value="Substrate Binding Domain Of DNAk, Chain A, domain 1"/>
    <property type="match status" value="1"/>
</dbReference>
<dbReference type="FunFam" id="3.30.30.30:FF:000001">
    <property type="entry name" value="heat shock 70 kDa protein-like"/>
    <property type="match status" value="1"/>
</dbReference>
<dbReference type="GO" id="GO:0042026">
    <property type="term" value="P:protein refolding"/>
    <property type="evidence" value="ECO:0000318"/>
    <property type="project" value="GO_Central"/>
</dbReference>
<dbReference type="GO" id="GO:0031072">
    <property type="term" value="F:heat shock protein binding"/>
    <property type="evidence" value="ECO:0000318"/>
    <property type="project" value="GO_Central"/>
</dbReference>
<dbReference type="KEGG" id="mtr:11440833"/>
<dbReference type="FunFam" id="3.30.420.40:FF:000028">
    <property type="entry name" value="heat shock 70 kDa protein-like"/>
    <property type="match status" value="1"/>
</dbReference>
<dbReference type="GO" id="GO:0016887">
    <property type="term" value="F:ATP hydrolysis activity"/>
    <property type="evidence" value="ECO:0000318"/>
    <property type="project" value="GO_Central"/>
</dbReference>
<proteinExistence type="inferred from homology"/>
<reference evidence="7" key="3">
    <citation type="submission" date="2015-04" db="UniProtKB">
        <authorList>
            <consortium name="EnsemblPlants"/>
        </authorList>
    </citation>
    <scope>IDENTIFICATION</scope>
    <source>
        <strain evidence="7">cv. Jemalong A17</strain>
    </source>
</reference>
<dbReference type="STRING" id="3880.G7KYY7"/>
<evidence type="ECO:0000256" key="2">
    <source>
        <dbReference type="ARBA" id="ARBA00022741"/>
    </source>
</evidence>
<dbReference type="Gramene" id="rna38992">
    <property type="protein sequence ID" value="RHN44826.1"/>
    <property type="gene ID" value="gene38992"/>
</dbReference>
<dbReference type="PRINTS" id="PR00301">
    <property type="entry name" value="HEATSHOCK70"/>
</dbReference>
<evidence type="ECO:0000256" key="4">
    <source>
        <dbReference type="RuleBase" id="RU003322"/>
    </source>
</evidence>
<accession>A0A0C3W3I1</accession>
<organism evidence="5 8">
    <name type="scientific">Medicago truncatula</name>
    <name type="common">Barrel medic</name>
    <name type="synonym">Medicago tribuloides</name>
    <dbReference type="NCBI Taxonomy" id="3880"/>
    <lineage>
        <taxon>Eukaryota</taxon>
        <taxon>Viridiplantae</taxon>
        <taxon>Streptophyta</taxon>
        <taxon>Embryophyta</taxon>
        <taxon>Tracheophyta</taxon>
        <taxon>Spermatophyta</taxon>
        <taxon>Magnoliopsida</taxon>
        <taxon>eudicotyledons</taxon>
        <taxon>Gunneridae</taxon>
        <taxon>Pentapetalae</taxon>
        <taxon>rosids</taxon>
        <taxon>fabids</taxon>
        <taxon>Fabales</taxon>
        <taxon>Fabaceae</taxon>
        <taxon>Papilionoideae</taxon>
        <taxon>50 kb inversion clade</taxon>
        <taxon>NPAAA clade</taxon>
        <taxon>Hologalegina</taxon>
        <taxon>IRL clade</taxon>
        <taxon>Trifolieae</taxon>
        <taxon>Medicago</taxon>
    </lineage>
</organism>
<dbReference type="InterPro" id="IPR029047">
    <property type="entry name" value="HSP70_peptide-bd_sf"/>
</dbReference>
<evidence type="ECO:0000256" key="1">
    <source>
        <dbReference type="ARBA" id="ARBA00007381"/>
    </source>
</evidence>